<organism evidence="1 2">
    <name type="scientific">Mytilus edulis</name>
    <name type="common">Blue mussel</name>
    <dbReference type="NCBI Taxonomy" id="6550"/>
    <lineage>
        <taxon>Eukaryota</taxon>
        <taxon>Metazoa</taxon>
        <taxon>Spiralia</taxon>
        <taxon>Lophotrochozoa</taxon>
        <taxon>Mollusca</taxon>
        <taxon>Bivalvia</taxon>
        <taxon>Autobranchia</taxon>
        <taxon>Pteriomorphia</taxon>
        <taxon>Mytilida</taxon>
        <taxon>Mytiloidea</taxon>
        <taxon>Mytilidae</taxon>
        <taxon>Mytilinae</taxon>
        <taxon>Mytilus</taxon>
    </lineage>
</organism>
<reference evidence="1" key="1">
    <citation type="submission" date="2021-03" db="EMBL/GenBank/DDBJ databases">
        <authorList>
            <person name="Bekaert M."/>
        </authorList>
    </citation>
    <scope>NUCLEOTIDE SEQUENCE</scope>
</reference>
<proteinExistence type="predicted"/>
<accession>A0A8S3T287</accession>
<dbReference type="PANTHER" id="PTHR33395">
    <property type="entry name" value="TRANSCRIPTASE, PUTATIVE-RELATED-RELATED"/>
    <property type="match status" value="1"/>
</dbReference>
<sequence length="209" mass="23916">MLTTERDQYLRWKEHFQEDLNRKEPDNLEKFPEAPLDLEIDTDPPSKQEIQAAIKSLKNKKSPGIDQLNAELFKIDTVLAADTVHPVFQKIWEQAVIPNSDIKQDSKPFWKYINNLKADKQGIPTLKTKDNKTAETDQQKAEALNTQLTSVYTETEYEYIPYQTPPADKMRNIIVTTKGVEKILKNVNASKAMGPYGIDPRVLKELTGT</sequence>
<dbReference type="EMBL" id="CAJPWZ010001972">
    <property type="protein sequence ID" value="CAG2227733.1"/>
    <property type="molecule type" value="Genomic_DNA"/>
</dbReference>
<evidence type="ECO:0000313" key="1">
    <source>
        <dbReference type="EMBL" id="CAG2227733.1"/>
    </source>
</evidence>
<dbReference type="GO" id="GO:0031012">
    <property type="term" value="C:extracellular matrix"/>
    <property type="evidence" value="ECO:0007669"/>
    <property type="project" value="TreeGrafter"/>
</dbReference>
<dbReference type="GO" id="GO:0007508">
    <property type="term" value="P:larval heart development"/>
    <property type="evidence" value="ECO:0007669"/>
    <property type="project" value="TreeGrafter"/>
</dbReference>
<dbReference type="Proteomes" id="UP000683360">
    <property type="component" value="Unassembled WGS sequence"/>
</dbReference>
<comment type="caution">
    <text evidence="1">The sequence shown here is derived from an EMBL/GenBank/DDBJ whole genome shotgun (WGS) entry which is preliminary data.</text>
</comment>
<dbReference type="AlphaFoldDB" id="A0A8S3T287"/>
<gene>
    <name evidence="1" type="ORF">MEDL_40729</name>
</gene>
<dbReference type="GO" id="GO:0061343">
    <property type="term" value="P:cell adhesion involved in heart morphogenesis"/>
    <property type="evidence" value="ECO:0007669"/>
    <property type="project" value="TreeGrafter"/>
</dbReference>
<keyword evidence="2" id="KW-1185">Reference proteome</keyword>
<dbReference type="PANTHER" id="PTHR33395:SF22">
    <property type="entry name" value="REVERSE TRANSCRIPTASE DOMAIN-CONTAINING PROTEIN"/>
    <property type="match status" value="1"/>
</dbReference>
<protein>
    <submittedName>
        <fullName evidence="1">Uncharacterized protein</fullName>
    </submittedName>
</protein>
<dbReference type="OrthoDB" id="6123744at2759"/>
<evidence type="ECO:0000313" key="2">
    <source>
        <dbReference type="Proteomes" id="UP000683360"/>
    </source>
</evidence>
<name>A0A8S3T287_MYTED</name>